<name>A0A2T3NH53_9GAMM</name>
<dbReference type="Proteomes" id="UP000241346">
    <property type="component" value="Unassembled WGS sequence"/>
</dbReference>
<dbReference type="AlphaFoldDB" id="A0A2T3NH53"/>
<dbReference type="Gene3D" id="3.30.700.10">
    <property type="entry name" value="Glycoprotein, Type 4 Pilin"/>
    <property type="match status" value="1"/>
</dbReference>
<evidence type="ECO:0000256" key="2">
    <source>
        <dbReference type="SAM" id="Phobius"/>
    </source>
</evidence>
<dbReference type="Pfam" id="PF07963">
    <property type="entry name" value="N_methyl"/>
    <property type="match status" value="1"/>
</dbReference>
<evidence type="ECO:0000313" key="3">
    <source>
        <dbReference type="EMBL" id="PSW14367.1"/>
    </source>
</evidence>
<dbReference type="OrthoDB" id="5902365at2"/>
<dbReference type="NCBIfam" id="TIGR02532">
    <property type="entry name" value="IV_pilin_GFxxxE"/>
    <property type="match status" value="1"/>
</dbReference>
<evidence type="ECO:0000256" key="1">
    <source>
        <dbReference type="SAM" id="MobiDB-lite"/>
    </source>
</evidence>
<keyword evidence="2" id="KW-0472">Membrane</keyword>
<feature type="transmembrane region" description="Helical" evidence="2">
    <location>
        <begin position="6"/>
        <end position="28"/>
    </location>
</feature>
<dbReference type="InterPro" id="IPR045584">
    <property type="entry name" value="Pilin-like"/>
</dbReference>
<protein>
    <submittedName>
        <fullName evidence="3">Type II secretion system protein</fullName>
    </submittedName>
</protein>
<dbReference type="RefSeq" id="WP_107297612.1">
    <property type="nucleotide sequence ID" value="NZ_PYMB01000002.1"/>
</dbReference>
<keyword evidence="2" id="KW-1133">Transmembrane helix</keyword>
<accession>A0A2T3NH53</accession>
<comment type="caution">
    <text evidence="3">The sequence shown here is derived from an EMBL/GenBank/DDBJ whole genome shotgun (WGS) entry which is preliminary data.</text>
</comment>
<dbReference type="EMBL" id="PYMB01000002">
    <property type="protein sequence ID" value="PSW14367.1"/>
    <property type="molecule type" value="Genomic_DNA"/>
</dbReference>
<gene>
    <name evidence="3" type="ORF">C9J01_07980</name>
</gene>
<dbReference type="InterPro" id="IPR012902">
    <property type="entry name" value="N_methyl_site"/>
</dbReference>
<reference evidence="3 4" key="1">
    <citation type="submission" date="2018-03" db="EMBL/GenBank/DDBJ databases">
        <title>Whole genome sequencing of Histamine producing bacteria.</title>
        <authorList>
            <person name="Butler K."/>
        </authorList>
    </citation>
    <scope>NUCLEOTIDE SEQUENCE [LARGE SCALE GENOMIC DNA]</scope>
    <source>
        <strain evidence="3 4">DSM 19138</strain>
    </source>
</reference>
<keyword evidence="2" id="KW-0812">Transmembrane</keyword>
<dbReference type="SUPFAM" id="SSF54523">
    <property type="entry name" value="Pili subunits"/>
    <property type="match status" value="1"/>
</dbReference>
<dbReference type="PROSITE" id="PS00409">
    <property type="entry name" value="PROKAR_NTER_METHYL"/>
    <property type="match status" value="1"/>
</dbReference>
<evidence type="ECO:0000313" key="4">
    <source>
        <dbReference type="Proteomes" id="UP000241346"/>
    </source>
</evidence>
<organism evidence="3 4">
    <name type="scientific">Photobacterium rosenbergii</name>
    <dbReference type="NCBI Taxonomy" id="294936"/>
    <lineage>
        <taxon>Bacteria</taxon>
        <taxon>Pseudomonadati</taxon>
        <taxon>Pseudomonadota</taxon>
        <taxon>Gammaproteobacteria</taxon>
        <taxon>Vibrionales</taxon>
        <taxon>Vibrionaceae</taxon>
        <taxon>Photobacterium</taxon>
    </lineage>
</organism>
<sequence>MDNNKGFTLIELVVVIVILGILAVTAAPKFMDIQSDARKSVLQGAQGAIESASAITFAKAAIDGSEKGESAITLEDGSIINVFNGLPVASVDNLNKVWKTDLTGFDVTYNEIASNDLDWDDLPRRPGIPRFPRPGEPTEPENPTNNAVIYGSSTSKDDLLRSNCFLAVANSGDFQTQVIDSGC</sequence>
<proteinExistence type="predicted"/>
<feature type="region of interest" description="Disordered" evidence="1">
    <location>
        <begin position="123"/>
        <end position="151"/>
    </location>
</feature>